<feature type="compositionally biased region" description="Low complexity" evidence="2">
    <location>
        <begin position="306"/>
        <end position="334"/>
    </location>
</feature>
<dbReference type="Proteomes" id="UP000527355">
    <property type="component" value="Unassembled WGS sequence"/>
</dbReference>
<dbReference type="Pfam" id="PF02493">
    <property type="entry name" value="MORN"/>
    <property type="match status" value="8"/>
</dbReference>
<feature type="compositionally biased region" description="Low complexity" evidence="2">
    <location>
        <begin position="1"/>
        <end position="13"/>
    </location>
</feature>
<dbReference type="PANTHER" id="PTHR43215">
    <property type="entry name" value="RADIAL SPOKE HEAD 1 HOMOLOG"/>
    <property type="match status" value="1"/>
</dbReference>
<reference evidence="3 4" key="1">
    <citation type="journal article" date="2020" name="Nature">
        <title>Six reference-quality genomes reveal evolution of bat adaptations.</title>
        <authorList>
            <person name="Jebb D."/>
            <person name="Huang Z."/>
            <person name="Pippel M."/>
            <person name="Hughes G.M."/>
            <person name="Lavrichenko K."/>
            <person name="Devanna P."/>
            <person name="Winkler S."/>
            <person name="Jermiin L.S."/>
            <person name="Skirmuntt E.C."/>
            <person name="Katzourakis A."/>
            <person name="Burkitt-Gray L."/>
            <person name="Ray D.A."/>
            <person name="Sullivan K.A.M."/>
            <person name="Roscito J.G."/>
            <person name="Kirilenko B.M."/>
            <person name="Davalos L.M."/>
            <person name="Corthals A.P."/>
            <person name="Power M.L."/>
            <person name="Jones G."/>
            <person name="Ransome R.D."/>
            <person name="Dechmann D.K.N."/>
            <person name="Locatelli A.G."/>
            <person name="Puechmaille S.J."/>
            <person name="Fedrigo O."/>
            <person name="Jarvis E.D."/>
            <person name="Hiller M."/>
            <person name="Vernes S.C."/>
            <person name="Myers E.W."/>
            <person name="Teeling E.C."/>
        </authorList>
    </citation>
    <scope>NUCLEOTIDE SEQUENCE [LARGE SCALE GENOMIC DNA]</scope>
    <source>
        <strain evidence="3">MMyoMyo1</strain>
        <tissue evidence="3">Flight muscle</tissue>
    </source>
</reference>
<dbReference type="GO" id="GO:0005829">
    <property type="term" value="C:cytosol"/>
    <property type="evidence" value="ECO:0007669"/>
    <property type="project" value="TreeGrafter"/>
</dbReference>
<dbReference type="Gene3D" id="2.20.110.10">
    <property type="entry name" value="Histone H3 K4-specific methyltransferase SET7/9 N-terminal domain"/>
    <property type="match status" value="3"/>
</dbReference>
<evidence type="ECO:0000256" key="1">
    <source>
        <dbReference type="ARBA" id="ARBA00022737"/>
    </source>
</evidence>
<keyword evidence="4" id="KW-1185">Reference proteome</keyword>
<gene>
    <name evidence="3" type="ORF">mMyoMyo1_013217</name>
</gene>
<dbReference type="VEuPathDB" id="HostDB:GeneID_118655603"/>
<proteinExistence type="predicted"/>
<organism evidence="3 4">
    <name type="scientific">Myotis myotis</name>
    <name type="common">Greater mouse-eared bat</name>
    <name type="synonym">Vespertilio myotis</name>
    <dbReference type="NCBI Taxonomy" id="51298"/>
    <lineage>
        <taxon>Eukaryota</taxon>
        <taxon>Metazoa</taxon>
        <taxon>Chordata</taxon>
        <taxon>Craniata</taxon>
        <taxon>Vertebrata</taxon>
        <taxon>Euteleostomi</taxon>
        <taxon>Mammalia</taxon>
        <taxon>Eutheria</taxon>
        <taxon>Laurasiatheria</taxon>
        <taxon>Chiroptera</taxon>
        <taxon>Yangochiroptera</taxon>
        <taxon>Vespertilionidae</taxon>
        <taxon>Myotis</taxon>
    </lineage>
</organism>
<sequence length="402" mass="43075">MAAASQGSRSSRPQRPDPQGRPPQDGYGVYTYPNSFFRYEGEWKGGKTHGRGKLLFKDGSYYEGQFADGEIMGRGCRHWAASGNTYSGQFVFGEPQGHGVMEYKAGGRYEGELCHGMREGHGRLVDQDGRVYCGSFHNNKRHGRGHMAFPNGDEYDGDWVRDQRQGHGVLRCADGSTYEGQWHSGVRSGLGSMAHCSGLVYRGMWINGHPVGRAARTVILGPEVMDVARGASFTVRVQLLQDNGAVATTGRRGSCCPEGCRRAERGCAQFEDVRLGPPPPGYHPVPFLDGPHQDASGRPGGGLSPGTGTPTTQDPPGGSRPNGAAEAEPGTEAPPGEYVIMIQDVTTPPFLGRRLPTAFKHLRVSARGPASSAPALERAPEPGPRRAAHPRGQASPPDTTSS</sequence>
<dbReference type="SMART" id="SM00698">
    <property type="entry name" value="MORN"/>
    <property type="match status" value="7"/>
</dbReference>
<feature type="region of interest" description="Disordered" evidence="2">
    <location>
        <begin position="278"/>
        <end position="334"/>
    </location>
</feature>
<keyword evidence="1" id="KW-0677">Repeat</keyword>
<dbReference type="EMBL" id="JABWUV010000048">
    <property type="protein sequence ID" value="KAF6268167.1"/>
    <property type="molecule type" value="Genomic_DNA"/>
</dbReference>
<evidence type="ECO:0000256" key="2">
    <source>
        <dbReference type="SAM" id="MobiDB-lite"/>
    </source>
</evidence>
<dbReference type="AlphaFoldDB" id="A0A7J7QWM0"/>
<name>A0A7J7QWM0_MYOMY</name>
<protein>
    <submittedName>
        <fullName evidence="3">MORN repeat containing 1</fullName>
    </submittedName>
</protein>
<dbReference type="InterPro" id="IPR003409">
    <property type="entry name" value="MORN"/>
</dbReference>
<comment type="caution">
    <text evidence="3">The sequence shown here is derived from an EMBL/GenBank/DDBJ whole genome shotgun (WGS) entry which is preliminary data.</text>
</comment>
<dbReference type="PANTHER" id="PTHR43215:SF14">
    <property type="entry name" value="RADIAL SPOKE HEAD 1 HOMOLOG"/>
    <property type="match status" value="1"/>
</dbReference>
<dbReference type="SUPFAM" id="SSF82185">
    <property type="entry name" value="Histone H3 K4-specific methyltransferase SET7/9 N-terminal domain"/>
    <property type="match status" value="3"/>
</dbReference>
<feature type="region of interest" description="Disordered" evidence="2">
    <location>
        <begin position="364"/>
        <end position="402"/>
    </location>
</feature>
<accession>A0A7J7QWM0</accession>
<evidence type="ECO:0000313" key="4">
    <source>
        <dbReference type="Proteomes" id="UP000527355"/>
    </source>
</evidence>
<evidence type="ECO:0000313" key="3">
    <source>
        <dbReference type="EMBL" id="KAF6268167.1"/>
    </source>
</evidence>
<feature type="region of interest" description="Disordered" evidence="2">
    <location>
        <begin position="1"/>
        <end position="27"/>
    </location>
</feature>